<evidence type="ECO:0000256" key="4">
    <source>
        <dbReference type="ARBA" id="ARBA00022723"/>
    </source>
</evidence>
<gene>
    <name evidence="10" type="ORF">GCM10022393_26500</name>
</gene>
<evidence type="ECO:0000256" key="6">
    <source>
        <dbReference type="ARBA" id="ARBA00022837"/>
    </source>
</evidence>
<dbReference type="Gene3D" id="2.60.120.260">
    <property type="entry name" value="Galactose-binding domain-like"/>
    <property type="match status" value="2"/>
</dbReference>
<accession>A0ABP6UMS0</accession>
<dbReference type="Pfam" id="PF22633">
    <property type="entry name" value="F5_F8_type_C_2"/>
    <property type="match status" value="1"/>
</dbReference>
<feature type="region of interest" description="Disordered" evidence="8">
    <location>
        <begin position="375"/>
        <end position="394"/>
    </location>
</feature>
<dbReference type="InterPro" id="IPR014895">
    <property type="entry name" value="Alginate_lyase_2"/>
</dbReference>
<protein>
    <recommendedName>
        <fullName evidence="9">F5/8 type C domain-containing protein</fullName>
    </recommendedName>
</protein>
<feature type="domain" description="F5/8 type C" evidence="9">
    <location>
        <begin position="146"/>
        <end position="247"/>
    </location>
</feature>
<keyword evidence="7" id="KW-1015">Disulfide bond</keyword>
<sequence>MFLVVISCTTEQFDEDLSGVLKEDATNKASVNIQNPGFESGEVSWGDGSNYAISGDSHSGSRSGKITSSSNKIEQTVNVSSNTNYVLTAWVEGNGKLSIGGQTNDFNTSSFEEVSVTFNSGNASSVTILGTRDSGDVRFDDFELNSTGGGGGTAEGNLALGKVAEQSSTAYSGSPERAVDGNTSGNWGDATITHTSKTASPWWQVRLGEEYAIGDIVIWNRTNCCSDRLSNFDVFVYNDAGQQVYKTTVTDTPSPYVTIDADGAVGSRVRIKLKGTNFLSLAEVQVFGNGDTPVTPPPPPTTGGGDYPYDFLGLTNWKITVPKDQSGNGKADEIYVDEDDNSYSGDPSFTEYDDPDYFSIEGNWVRFTCEAGSSSTIGSDNPRSELREMTSDGSDEIEWDMRSSTLRKLEVTVRITETPSSGKVCFAQIHGLEEYGFDDIIRLQIRSSGAQTSGASSTLYVMGDVVNDNADDIGSYTMGDEITMRIEAQNSTVRVYLNNTEVKEYNNINSPGNYFKAGNYLQSKPTSGKGVTEFKVIKTTPN</sequence>
<dbReference type="Pfam" id="PF08787">
    <property type="entry name" value="Alginate_lyase2"/>
    <property type="match status" value="1"/>
</dbReference>
<dbReference type="Gene3D" id="2.60.120.200">
    <property type="match status" value="1"/>
</dbReference>
<comment type="similarity">
    <text evidence="2">Belongs to the fucolectin family.</text>
</comment>
<evidence type="ECO:0000256" key="7">
    <source>
        <dbReference type="ARBA" id="ARBA00023157"/>
    </source>
</evidence>
<keyword evidence="4" id="KW-0479">Metal-binding</keyword>
<reference evidence="11" key="1">
    <citation type="journal article" date="2019" name="Int. J. Syst. Evol. Microbiol.">
        <title>The Global Catalogue of Microorganisms (GCM) 10K type strain sequencing project: providing services to taxonomists for standard genome sequencing and annotation.</title>
        <authorList>
            <consortium name="The Broad Institute Genomics Platform"/>
            <consortium name="The Broad Institute Genome Sequencing Center for Infectious Disease"/>
            <person name="Wu L."/>
            <person name="Ma J."/>
        </authorList>
    </citation>
    <scope>NUCLEOTIDE SEQUENCE [LARGE SCALE GENOMIC DNA]</scope>
    <source>
        <strain evidence="11">JCM 17106</strain>
    </source>
</reference>
<proteinExistence type="inferred from homology"/>
<organism evidence="10 11">
    <name type="scientific">Aquimarina addita</name>
    <dbReference type="NCBI Taxonomy" id="870485"/>
    <lineage>
        <taxon>Bacteria</taxon>
        <taxon>Pseudomonadati</taxon>
        <taxon>Bacteroidota</taxon>
        <taxon>Flavobacteriia</taxon>
        <taxon>Flavobacteriales</taxon>
        <taxon>Flavobacteriaceae</taxon>
        <taxon>Aquimarina</taxon>
    </lineage>
</organism>
<name>A0ABP6UMS0_9FLAO</name>
<evidence type="ECO:0000259" key="9">
    <source>
        <dbReference type="PROSITE" id="PS50022"/>
    </source>
</evidence>
<dbReference type="EMBL" id="BAABCW010000010">
    <property type="protein sequence ID" value="GAA3511430.1"/>
    <property type="molecule type" value="Genomic_DNA"/>
</dbReference>
<keyword evidence="5" id="KW-0430">Lectin</keyword>
<dbReference type="InterPro" id="IPR013320">
    <property type="entry name" value="ConA-like_dom_sf"/>
</dbReference>
<keyword evidence="6" id="KW-0106">Calcium</keyword>
<dbReference type="SUPFAM" id="SSF49785">
    <property type="entry name" value="Galactose-binding domain-like"/>
    <property type="match status" value="1"/>
</dbReference>
<dbReference type="InterPro" id="IPR008979">
    <property type="entry name" value="Galactose-bd-like_sf"/>
</dbReference>
<keyword evidence="11" id="KW-1185">Reference proteome</keyword>
<comment type="subunit">
    <text evidence="3">Homotrimer.</text>
</comment>
<dbReference type="SMART" id="SM00607">
    <property type="entry name" value="FTP"/>
    <property type="match status" value="1"/>
</dbReference>
<comment type="caution">
    <text evidence="10">The sequence shown here is derived from an EMBL/GenBank/DDBJ whole genome shotgun (WGS) entry which is preliminary data.</text>
</comment>
<evidence type="ECO:0000313" key="10">
    <source>
        <dbReference type="EMBL" id="GAA3511430.1"/>
    </source>
</evidence>
<dbReference type="InterPro" id="IPR000421">
    <property type="entry name" value="FA58C"/>
</dbReference>
<dbReference type="SUPFAM" id="SSF49899">
    <property type="entry name" value="Concanavalin A-like lectins/glucanases"/>
    <property type="match status" value="1"/>
</dbReference>
<evidence type="ECO:0000256" key="3">
    <source>
        <dbReference type="ARBA" id="ARBA00011233"/>
    </source>
</evidence>
<evidence type="ECO:0000256" key="2">
    <source>
        <dbReference type="ARBA" id="ARBA00010147"/>
    </source>
</evidence>
<evidence type="ECO:0000256" key="8">
    <source>
        <dbReference type="SAM" id="MobiDB-lite"/>
    </source>
</evidence>
<dbReference type="PANTHER" id="PTHR45713:SF6">
    <property type="entry name" value="F5_8 TYPE C DOMAIN-CONTAINING PROTEIN"/>
    <property type="match status" value="1"/>
</dbReference>
<dbReference type="Proteomes" id="UP001500459">
    <property type="component" value="Unassembled WGS sequence"/>
</dbReference>
<dbReference type="InterPro" id="IPR051941">
    <property type="entry name" value="BG_Antigen-Binding_Lectin"/>
</dbReference>
<dbReference type="PANTHER" id="PTHR45713">
    <property type="entry name" value="FTP DOMAIN-CONTAINING PROTEIN"/>
    <property type="match status" value="1"/>
</dbReference>
<comment type="function">
    <text evidence="1">Acts as a defensive agent. Recognizes blood group fucosylated oligosaccharides including A, B, H and Lewis B-type antigens. Does not recognize Lewis A antigen and has low affinity for monovalent haptens.</text>
</comment>
<dbReference type="PROSITE" id="PS50022">
    <property type="entry name" value="FA58C_3"/>
    <property type="match status" value="1"/>
</dbReference>
<evidence type="ECO:0000313" key="11">
    <source>
        <dbReference type="Proteomes" id="UP001500459"/>
    </source>
</evidence>
<dbReference type="InterPro" id="IPR006585">
    <property type="entry name" value="FTP1"/>
</dbReference>
<evidence type="ECO:0000256" key="5">
    <source>
        <dbReference type="ARBA" id="ARBA00022734"/>
    </source>
</evidence>
<evidence type="ECO:0000256" key="1">
    <source>
        <dbReference type="ARBA" id="ARBA00002219"/>
    </source>
</evidence>